<protein>
    <submittedName>
        <fullName evidence="1">Uncharacterized protein</fullName>
    </submittedName>
</protein>
<gene>
    <name evidence="1" type="ORF">PSHT_15161</name>
</gene>
<feature type="non-terminal residue" evidence="1">
    <location>
        <position position="1"/>
    </location>
</feature>
<dbReference type="AlphaFoldDB" id="A0A2S4UGI7"/>
<reference evidence="2" key="3">
    <citation type="journal article" date="2018" name="Mol. Plant Microbe Interact.">
        <title>Genome sequence resources for the wheat stripe rust pathogen (Puccinia striiformis f. sp. tritici) and the barley stripe rust pathogen (Puccinia striiformis f. sp. hordei).</title>
        <authorList>
            <person name="Xia C."/>
            <person name="Wang M."/>
            <person name="Yin C."/>
            <person name="Cornejo O.E."/>
            <person name="Hulbert S.H."/>
            <person name="Chen X."/>
        </authorList>
    </citation>
    <scope>NUCLEOTIDE SEQUENCE [LARGE SCALE GENOMIC DNA]</scope>
    <source>
        <strain evidence="2">93TX-2</strain>
    </source>
</reference>
<comment type="caution">
    <text evidence="1">The sequence shown here is derived from an EMBL/GenBank/DDBJ whole genome shotgun (WGS) entry which is preliminary data.</text>
</comment>
<dbReference type="EMBL" id="PKSM01000372">
    <property type="protein sequence ID" value="POV96390.1"/>
    <property type="molecule type" value="Genomic_DNA"/>
</dbReference>
<dbReference type="VEuPathDB" id="FungiDB:PSHT_15161"/>
<feature type="non-terminal residue" evidence="1">
    <location>
        <position position="263"/>
    </location>
</feature>
<dbReference type="VEuPathDB" id="FungiDB:PSTT_01833"/>
<proteinExistence type="predicted"/>
<organism evidence="1 2">
    <name type="scientific">Puccinia striiformis</name>
    <dbReference type="NCBI Taxonomy" id="27350"/>
    <lineage>
        <taxon>Eukaryota</taxon>
        <taxon>Fungi</taxon>
        <taxon>Dikarya</taxon>
        <taxon>Basidiomycota</taxon>
        <taxon>Pucciniomycotina</taxon>
        <taxon>Pucciniomycetes</taxon>
        <taxon>Pucciniales</taxon>
        <taxon>Pucciniaceae</taxon>
        <taxon>Puccinia</taxon>
    </lineage>
</organism>
<accession>A0A2S4UGI7</accession>
<dbReference type="InterPro" id="IPR036961">
    <property type="entry name" value="Kinesin_motor_dom_sf"/>
</dbReference>
<name>A0A2S4UGI7_9BASI</name>
<reference evidence="1 2" key="1">
    <citation type="submission" date="2017-12" db="EMBL/GenBank/DDBJ databases">
        <title>Gene loss provides genomic basis for host adaptation in cereal stripe rust fungi.</title>
        <authorList>
            <person name="Xia C."/>
        </authorList>
    </citation>
    <scope>NUCLEOTIDE SEQUENCE [LARGE SCALE GENOMIC DNA]</scope>
    <source>
        <strain evidence="1 2">93TX-2</strain>
    </source>
</reference>
<dbReference type="VEuPathDB" id="FungiDB:PSTT_06137"/>
<sequence length="263" mass="30291">GLGFELQDEDPGLDNHKPSWFHISPKTLQWRKSRARYRVTSTNGFKLNAHGISRQTISTDDQEIHYPLGNKLSLRLGRLNRHLMTWNHHKISELVRLITNKFKPKFGSKLGSVMRETHGAITKSRYDIEHYLTETSISAQAVSFITFVQGLKRKLKECEPDIQIFGSGEKTLHCQRYQFPSGWLYVDQIEAGLQMEIVAEDKVVQNSVIVVQQLVDSRCVDDKRRTVTMDILEKMNPPKLNKVEDVVDLTFLNKPGVVHNLRK</sequence>
<dbReference type="Proteomes" id="UP000238274">
    <property type="component" value="Unassembled WGS sequence"/>
</dbReference>
<evidence type="ECO:0000313" key="2">
    <source>
        <dbReference type="Proteomes" id="UP000238274"/>
    </source>
</evidence>
<dbReference type="OrthoDB" id="2500868at2759"/>
<reference evidence="2" key="2">
    <citation type="journal article" date="2018" name="BMC Genomics">
        <title>Genomic insights into host adaptation between the wheat stripe rust pathogen (Puccinia striiformis f. sp. tritici) and the barley stripe rust pathogen (Puccinia striiformis f. sp. hordei).</title>
        <authorList>
            <person name="Xia C."/>
            <person name="Wang M."/>
            <person name="Yin C."/>
            <person name="Cornejo O.E."/>
            <person name="Hulbert S.H."/>
            <person name="Chen X."/>
        </authorList>
    </citation>
    <scope>NUCLEOTIDE SEQUENCE [LARGE SCALE GENOMIC DNA]</scope>
    <source>
        <strain evidence="2">93TX-2</strain>
    </source>
</reference>
<dbReference type="Gene3D" id="3.40.850.10">
    <property type="entry name" value="Kinesin motor domain"/>
    <property type="match status" value="1"/>
</dbReference>
<evidence type="ECO:0000313" key="1">
    <source>
        <dbReference type="EMBL" id="POV96390.1"/>
    </source>
</evidence>
<keyword evidence="2" id="KW-1185">Reference proteome</keyword>